<dbReference type="OrthoDB" id="9790913at2"/>
<organism evidence="7 8">
    <name type="scientific">Algoriphagus marincola HL-49</name>
    <dbReference type="NCBI Taxonomy" id="1305737"/>
    <lineage>
        <taxon>Bacteria</taxon>
        <taxon>Pseudomonadati</taxon>
        <taxon>Bacteroidota</taxon>
        <taxon>Cytophagia</taxon>
        <taxon>Cytophagales</taxon>
        <taxon>Cyclobacteriaceae</taxon>
        <taxon>Algoriphagus</taxon>
    </lineage>
</organism>
<evidence type="ECO:0000256" key="2">
    <source>
        <dbReference type="ARBA" id="ARBA00022448"/>
    </source>
</evidence>
<dbReference type="GO" id="GO:0019825">
    <property type="term" value="F:oxygen binding"/>
    <property type="evidence" value="ECO:0007669"/>
    <property type="project" value="InterPro"/>
</dbReference>
<dbReference type="SUPFAM" id="SSF46458">
    <property type="entry name" value="Globin-like"/>
    <property type="match status" value="1"/>
</dbReference>
<comment type="caution">
    <text evidence="7">The sequence shown here is derived from an EMBL/GenBank/DDBJ whole genome shotgun (WGS) entry which is preliminary data.</text>
</comment>
<dbReference type="InterPro" id="IPR019795">
    <property type="entry name" value="Globin_bac-like_CS"/>
</dbReference>
<dbReference type="Proteomes" id="UP000050421">
    <property type="component" value="Unassembled WGS sequence"/>
</dbReference>
<evidence type="ECO:0000256" key="1">
    <source>
        <dbReference type="ARBA" id="ARBA00001971"/>
    </source>
</evidence>
<keyword evidence="5" id="KW-0408">Iron</keyword>
<protein>
    <submittedName>
        <fullName evidence="7">Hemogloblin-like protein HbO</fullName>
    </submittedName>
</protein>
<dbReference type="Pfam" id="PF01152">
    <property type="entry name" value="Bac_globin"/>
    <property type="match status" value="1"/>
</dbReference>
<name>A0A0P7XRY1_9BACT</name>
<proteinExistence type="inferred from homology"/>
<dbReference type="PATRIC" id="fig|1305737.6.peg.655"/>
<evidence type="ECO:0000313" key="7">
    <source>
        <dbReference type="EMBL" id="KPQ20020.1"/>
    </source>
</evidence>
<dbReference type="Gene3D" id="1.10.490.10">
    <property type="entry name" value="Globins"/>
    <property type="match status" value="1"/>
</dbReference>
<comment type="similarity">
    <text evidence="6">Belongs to the truncated hemoglobin family. Group II subfamily.</text>
</comment>
<dbReference type="PANTHER" id="PTHR47366">
    <property type="entry name" value="TWO-ON-TWO HEMOGLOBIN-3"/>
    <property type="match status" value="1"/>
</dbReference>
<evidence type="ECO:0000256" key="5">
    <source>
        <dbReference type="ARBA" id="ARBA00023004"/>
    </source>
</evidence>
<accession>A0A0P7XRY1</accession>
<dbReference type="PROSITE" id="PS01213">
    <property type="entry name" value="GLOBIN_FAM_2"/>
    <property type="match status" value="1"/>
</dbReference>
<dbReference type="STRING" id="1305737.GCA_000526355_01312"/>
<dbReference type="InterPro" id="IPR001486">
    <property type="entry name" value="Hemoglobin_trunc"/>
</dbReference>
<dbReference type="CDD" id="cd08917">
    <property type="entry name" value="TrHb2_O"/>
    <property type="match status" value="1"/>
</dbReference>
<dbReference type="eggNOG" id="COG2346">
    <property type="taxonomic scope" value="Bacteria"/>
</dbReference>
<dbReference type="AlphaFoldDB" id="A0A0P7XRY1"/>
<evidence type="ECO:0000313" key="8">
    <source>
        <dbReference type="Proteomes" id="UP000050421"/>
    </source>
</evidence>
<dbReference type="GO" id="GO:0020037">
    <property type="term" value="F:heme binding"/>
    <property type="evidence" value="ECO:0007669"/>
    <property type="project" value="InterPro"/>
</dbReference>
<dbReference type="EMBL" id="LJXT01000003">
    <property type="protein sequence ID" value="KPQ20020.1"/>
    <property type="molecule type" value="Genomic_DNA"/>
</dbReference>
<keyword evidence="4" id="KW-0479">Metal-binding</keyword>
<evidence type="ECO:0000256" key="6">
    <source>
        <dbReference type="ARBA" id="ARBA00034496"/>
    </source>
</evidence>
<dbReference type="SMR" id="A0A0P7XRY1"/>
<comment type="cofactor">
    <cofactor evidence="1">
        <name>heme</name>
        <dbReference type="ChEBI" id="CHEBI:30413"/>
    </cofactor>
</comment>
<dbReference type="PANTHER" id="PTHR47366:SF1">
    <property type="entry name" value="TWO-ON-TWO HEMOGLOBIN-3"/>
    <property type="match status" value="1"/>
</dbReference>
<keyword evidence="3" id="KW-0349">Heme</keyword>
<dbReference type="GO" id="GO:0005344">
    <property type="term" value="F:oxygen carrier activity"/>
    <property type="evidence" value="ECO:0007669"/>
    <property type="project" value="InterPro"/>
</dbReference>
<evidence type="ECO:0000256" key="4">
    <source>
        <dbReference type="ARBA" id="ARBA00022723"/>
    </source>
</evidence>
<evidence type="ECO:0000256" key="3">
    <source>
        <dbReference type="ARBA" id="ARBA00022617"/>
    </source>
</evidence>
<dbReference type="InterPro" id="IPR012292">
    <property type="entry name" value="Globin/Proto"/>
</dbReference>
<sequence>MNPFQSIYEAVGEEKIQELVHHFYQGVERNLELRKLYPEEDLKPAERRLFLFLVQVFGGPQTYSEERGHPRLRLRHMQWQIDPKMRNHWLNAMLEAMDKIQLDQEVRELMMNYFIKVANHMINHD</sequence>
<dbReference type="InterPro" id="IPR044203">
    <property type="entry name" value="GlbO/GLB3-like"/>
</dbReference>
<dbReference type="InterPro" id="IPR009050">
    <property type="entry name" value="Globin-like_sf"/>
</dbReference>
<gene>
    <name evidence="7" type="primary">hbO</name>
    <name evidence="7" type="ORF">HLUCCX10_00975</name>
</gene>
<keyword evidence="2" id="KW-0813">Transport</keyword>
<dbReference type="GO" id="GO:0046872">
    <property type="term" value="F:metal ion binding"/>
    <property type="evidence" value="ECO:0007669"/>
    <property type="project" value="UniProtKB-KW"/>
</dbReference>
<reference evidence="7 8" key="1">
    <citation type="submission" date="2015-09" db="EMBL/GenBank/DDBJ databases">
        <title>Identification and resolution of microdiversity through metagenomic sequencing of parallel consortia.</title>
        <authorList>
            <person name="Nelson W.C."/>
            <person name="Romine M.F."/>
            <person name="Lindemann S.R."/>
        </authorList>
    </citation>
    <scope>NUCLEOTIDE SEQUENCE [LARGE SCALE GENOMIC DNA]</scope>
    <source>
        <strain evidence="7">HL-49</strain>
    </source>
</reference>